<sequence length="168" mass="18867">MIKTACWPLASTSSLAHIARRLLVAPLANLEFPSWQSEQLQQSRTTASLPDSTPIPPRMGDLNLSQLFDKHDSTGSSVTQSTNAFMFKKNSAANSRKSKADQEEDTLRYYSKILSLNELMCAEKNRGLISRVVHRFKQQNRRDSYGKSSFVFMDTFGPDHKVSAAKSH</sequence>
<dbReference type="AlphaFoldDB" id="A0ABD2Q5B3"/>
<dbReference type="Proteomes" id="UP001626550">
    <property type="component" value="Unassembled WGS sequence"/>
</dbReference>
<accession>A0ABD2Q5B3</accession>
<name>A0ABD2Q5B3_9PLAT</name>
<gene>
    <name evidence="1" type="ORF">Ciccas_006796</name>
</gene>
<evidence type="ECO:0000313" key="1">
    <source>
        <dbReference type="EMBL" id="KAL3314578.1"/>
    </source>
</evidence>
<reference evidence="1 2" key="1">
    <citation type="submission" date="2024-11" db="EMBL/GenBank/DDBJ databases">
        <title>Adaptive evolution of stress response genes in parasites aligns with host niche diversity.</title>
        <authorList>
            <person name="Hahn C."/>
            <person name="Resl P."/>
        </authorList>
    </citation>
    <scope>NUCLEOTIDE SEQUENCE [LARGE SCALE GENOMIC DNA]</scope>
    <source>
        <strain evidence="1">EGGRZ-B1_66</strain>
        <tissue evidence="1">Body</tissue>
    </source>
</reference>
<comment type="caution">
    <text evidence="1">The sequence shown here is derived from an EMBL/GenBank/DDBJ whole genome shotgun (WGS) entry which is preliminary data.</text>
</comment>
<evidence type="ECO:0000313" key="2">
    <source>
        <dbReference type="Proteomes" id="UP001626550"/>
    </source>
</evidence>
<organism evidence="1 2">
    <name type="scientific">Cichlidogyrus casuarinus</name>
    <dbReference type="NCBI Taxonomy" id="1844966"/>
    <lineage>
        <taxon>Eukaryota</taxon>
        <taxon>Metazoa</taxon>
        <taxon>Spiralia</taxon>
        <taxon>Lophotrochozoa</taxon>
        <taxon>Platyhelminthes</taxon>
        <taxon>Monogenea</taxon>
        <taxon>Monopisthocotylea</taxon>
        <taxon>Dactylogyridea</taxon>
        <taxon>Ancyrocephalidae</taxon>
        <taxon>Cichlidogyrus</taxon>
    </lineage>
</organism>
<proteinExistence type="predicted"/>
<dbReference type="EMBL" id="JBJKFK010000956">
    <property type="protein sequence ID" value="KAL3314578.1"/>
    <property type="molecule type" value="Genomic_DNA"/>
</dbReference>
<protein>
    <submittedName>
        <fullName evidence="1">Uncharacterized protein</fullName>
    </submittedName>
</protein>
<keyword evidence="2" id="KW-1185">Reference proteome</keyword>